<dbReference type="EMBL" id="VTPC01078411">
    <property type="protein sequence ID" value="KAF2888307.1"/>
    <property type="molecule type" value="Genomic_DNA"/>
</dbReference>
<dbReference type="OrthoDB" id="7425263at2759"/>
<accession>A0A8K0CQ91</accession>
<protein>
    <submittedName>
        <fullName evidence="1">Uncharacterized protein</fullName>
    </submittedName>
</protein>
<keyword evidence="2" id="KW-1185">Reference proteome</keyword>
<gene>
    <name evidence="1" type="ORF">ILUMI_17866</name>
</gene>
<dbReference type="Proteomes" id="UP000801492">
    <property type="component" value="Unassembled WGS sequence"/>
</dbReference>
<evidence type="ECO:0000313" key="1">
    <source>
        <dbReference type="EMBL" id="KAF2888307.1"/>
    </source>
</evidence>
<reference evidence="1" key="1">
    <citation type="submission" date="2019-08" db="EMBL/GenBank/DDBJ databases">
        <title>The genome of the North American firefly Photinus pyralis.</title>
        <authorList>
            <consortium name="Photinus pyralis genome working group"/>
            <person name="Fallon T.R."/>
            <person name="Sander Lower S.E."/>
            <person name="Weng J.-K."/>
        </authorList>
    </citation>
    <scope>NUCLEOTIDE SEQUENCE</scope>
    <source>
        <strain evidence="1">TRF0915ILg1</strain>
        <tissue evidence="1">Whole body</tissue>
    </source>
</reference>
<name>A0A8K0CQ91_IGNLU</name>
<dbReference type="AlphaFoldDB" id="A0A8K0CQ91"/>
<evidence type="ECO:0000313" key="2">
    <source>
        <dbReference type="Proteomes" id="UP000801492"/>
    </source>
</evidence>
<proteinExistence type="predicted"/>
<sequence>MCCNVLKIFKDVTEEISVEKEVTISKAIIFSAVLVKYCKRFSKDNPILADIIKKLIESLQASLHIQKIREINFSGTGTVRDNGINKLSMENSAIKKKKPRGTTTLLLIVKRIVSVSSGGIIASSGYLQTNMEWCPYEKRLGTP</sequence>
<organism evidence="1 2">
    <name type="scientific">Ignelater luminosus</name>
    <name type="common">Cucubano</name>
    <name type="synonym">Pyrophorus luminosus</name>
    <dbReference type="NCBI Taxonomy" id="2038154"/>
    <lineage>
        <taxon>Eukaryota</taxon>
        <taxon>Metazoa</taxon>
        <taxon>Ecdysozoa</taxon>
        <taxon>Arthropoda</taxon>
        <taxon>Hexapoda</taxon>
        <taxon>Insecta</taxon>
        <taxon>Pterygota</taxon>
        <taxon>Neoptera</taxon>
        <taxon>Endopterygota</taxon>
        <taxon>Coleoptera</taxon>
        <taxon>Polyphaga</taxon>
        <taxon>Elateriformia</taxon>
        <taxon>Elateroidea</taxon>
        <taxon>Elateridae</taxon>
        <taxon>Agrypninae</taxon>
        <taxon>Pyrophorini</taxon>
        <taxon>Ignelater</taxon>
    </lineage>
</organism>
<comment type="caution">
    <text evidence="1">The sequence shown here is derived from an EMBL/GenBank/DDBJ whole genome shotgun (WGS) entry which is preliminary data.</text>
</comment>
<feature type="non-terminal residue" evidence="1">
    <location>
        <position position="1"/>
    </location>
</feature>